<dbReference type="AlphaFoldDB" id="A0A1H9SR20"/>
<accession>A0A1H9SR20</accession>
<evidence type="ECO:0000313" key="3">
    <source>
        <dbReference type="Proteomes" id="UP000198885"/>
    </source>
</evidence>
<name>A0A1H9SR20_9RHOB</name>
<dbReference type="EMBL" id="FOGU01000003">
    <property type="protein sequence ID" value="SER87308.1"/>
    <property type="molecule type" value="Genomic_DNA"/>
</dbReference>
<proteinExistence type="predicted"/>
<protein>
    <submittedName>
        <fullName evidence="2">Uncharacterized protein</fullName>
    </submittedName>
</protein>
<evidence type="ECO:0000256" key="1">
    <source>
        <dbReference type="SAM" id="MobiDB-lite"/>
    </source>
</evidence>
<organism evidence="2 3">
    <name type="scientific">Tranquillimonas rosea</name>
    <dbReference type="NCBI Taxonomy" id="641238"/>
    <lineage>
        <taxon>Bacteria</taxon>
        <taxon>Pseudomonadati</taxon>
        <taxon>Pseudomonadota</taxon>
        <taxon>Alphaproteobacteria</taxon>
        <taxon>Rhodobacterales</taxon>
        <taxon>Roseobacteraceae</taxon>
        <taxon>Tranquillimonas</taxon>
    </lineage>
</organism>
<gene>
    <name evidence="2" type="ORF">SAMN04490244_103342</name>
</gene>
<sequence>MFTRLKTFLSDMSRAGTPARNPFEPRRSARN</sequence>
<evidence type="ECO:0000313" key="2">
    <source>
        <dbReference type="EMBL" id="SER87308.1"/>
    </source>
</evidence>
<dbReference type="Proteomes" id="UP000198885">
    <property type="component" value="Unassembled WGS sequence"/>
</dbReference>
<feature type="region of interest" description="Disordered" evidence="1">
    <location>
        <begin position="1"/>
        <end position="31"/>
    </location>
</feature>
<dbReference type="STRING" id="641238.SAMN04490244_103342"/>
<reference evidence="2 3" key="1">
    <citation type="submission" date="2016-10" db="EMBL/GenBank/DDBJ databases">
        <authorList>
            <person name="de Groot N.N."/>
        </authorList>
    </citation>
    <scope>NUCLEOTIDE SEQUENCE [LARGE SCALE GENOMIC DNA]</scope>
    <source>
        <strain evidence="2 3">DSM 23042</strain>
    </source>
</reference>
<keyword evidence="3" id="KW-1185">Reference proteome</keyword>